<dbReference type="PANTHER" id="PTHR11371">
    <property type="entry name" value="DEOXYRIBONUCLEASE"/>
    <property type="match status" value="1"/>
</dbReference>
<keyword evidence="5 6" id="KW-1267">Proteomics identification</keyword>
<dbReference type="AlphaFoldDB" id="I3L4B8"/>
<dbReference type="PANTHER" id="PTHR11371:SF27">
    <property type="entry name" value="DEOXYRIBONUCLEASE-1"/>
    <property type="match status" value="1"/>
</dbReference>
<name>I3L4B8_HUMAN</name>
<dbReference type="VEuPathDB" id="HostDB:ENSG00000213918"/>
<dbReference type="OpenTargets" id="ENSG00000213918"/>
<proteinExistence type="evidence at protein level"/>
<dbReference type="GeneTree" id="ENSGT00950000182846"/>
<dbReference type="EMBL" id="AC006111">
    <property type="status" value="NOT_ANNOTATED_CDS"/>
    <property type="molecule type" value="Genomic_DNA"/>
</dbReference>
<dbReference type="UCSC" id="uc059qaz.1">
    <property type="organism name" value="human"/>
</dbReference>
<protein>
    <submittedName>
        <fullName evidence="3">Deoxyribonuclease 1</fullName>
    </submittedName>
</protein>
<dbReference type="InterPro" id="IPR016202">
    <property type="entry name" value="DNase_I"/>
</dbReference>
<gene>
    <name evidence="3" type="primary">DNASE1</name>
</gene>
<reference evidence="3" key="5">
    <citation type="submission" date="2025-09" db="UniProtKB">
        <authorList>
            <consortium name="Ensembl"/>
        </authorList>
    </citation>
    <scope>IDENTIFICATION</scope>
</reference>
<feature type="non-terminal residue" evidence="3">
    <location>
        <position position="1"/>
    </location>
</feature>
<dbReference type="Gene3D" id="3.60.10.10">
    <property type="entry name" value="Endonuclease/exonuclease/phosphatase"/>
    <property type="match status" value="1"/>
</dbReference>
<reference evidence="3 4" key="1">
    <citation type="journal article" date="2001" name="Nature">
        <title>Initial sequencing and analysis of the human genome.</title>
        <authorList>
            <consortium name="International Human Genome Sequencing Consortium"/>
            <person name="Lander E.S."/>
            <person name="Linton L.M."/>
            <person name="Birren B."/>
            <person name="Nusbaum C."/>
            <person name="Zody M.C."/>
            <person name="Baldwin J."/>
            <person name="Devon K."/>
            <person name="Dewar K."/>
            <person name="Doyle M."/>
            <person name="FitzHugh W."/>
            <person name="Funke R."/>
            <person name="Gage D."/>
            <person name="Harris K."/>
            <person name="Heaford A."/>
            <person name="Howland J."/>
            <person name="Kann L."/>
            <person name="Lehoczky J."/>
            <person name="LeVine R."/>
            <person name="McEwan P."/>
            <person name="McKernan K."/>
            <person name="Meldrim J."/>
            <person name="Mesirov J.P."/>
            <person name="Miranda C."/>
            <person name="Morris W."/>
            <person name="Naylor J."/>
            <person name="Raymond C."/>
            <person name="Rosetti M."/>
            <person name="Santos R."/>
            <person name="Sheridan A."/>
            <person name="Sougnez C."/>
            <person name="Stange-Thomann N."/>
            <person name="Stojanovic N."/>
            <person name="Subramanian A."/>
            <person name="Wyman D."/>
            <person name="Rogers J."/>
            <person name="Sulston J."/>
            <person name="Ainscough R."/>
            <person name="Beck S."/>
            <person name="Bentley D."/>
            <person name="Burton J."/>
            <person name="Clee C."/>
            <person name="Carter N."/>
            <person name="Coulson A."/>
            <person name="Deadman R."/>
            <person name="Deloukas P."/>
            <person name="Dunham A."/>
            <person name="Dunham I."/>
            <person name="Durbin R."/>
            <person name="French L."/>
            <person name="Grafham D."/>
            <person name="Gregory S."/>
            <person name="Hubbard T."/>
            <person name="Humphray S."/>
            <person name="Hunt A."/>
            <person name="Jones M."/>
            <person name="Lloyd C."/>
            <person name="McMurray A."/>
            <person name="Matthews L."/>
            <person name="Mercer S."/>
            <person name="Milne S."/>
            <person name="Mullikin J.C."/>
            <person name="Mungall A."/>
            <person name="Plumb R."/>
            <person name="Ross M."/>
            <person name="Shownkeen R."/>
            <person name="Sims S."/>
            <person name="Waterston R.H."/>
            <person name="Wilson R.K."/>
            <person name="Hillier L.W."/>
            <person name="McPherson J.D."/>
            <person name="Marra M.A."/>
            <person name="Mardis E.R."/>
            <person name="Fulton L.A."/>
            <person name="Chinwalla A.T."/>
            <person name="Pepin K.H."/>
            <person name="Gish W.R."/>
            <person name="Chissoe S.L."/>
            <person name="Wendl M.C."/>
            <person name="Delehaunty K.D."/>
            <person name="Miner T.L."/>
            <person name="Delehaunty A."/>
            <person name="Kramer J.B."/>
            <person name="Cook L.L."/>
            <person name="Fulton R.S."/>
            <person name="Johnson D.L."/>
            <person name="Minx P.J."/>
            <person name="Clifton S.W."/>
            <person name="Hawkins T."/>
            <person name="Branscomb E."/>
            <person name="Predki P."/>
            <person name="Richardson P."/>
            <person name="Wenning S."/>
            <person name="Slezak T."/>
            <person name="Doggett N."/>
            <person name="Cheng J.F."/>
            <person name="Olsen A."/>
            <person name="Lucas S."/>
            <person name="Elkin C."/>
            <person name="Uberbacher E."/>
            <person name="Frazier M."/>
            <person name="Gibbs R.A."/>
            <person name="Muzny D.M."/>
            <person name="Scherer S.E."/>
            <person name="Bouck J.B."/>
            <person name="Sodergren E.J."/>
            <person name="Worley K.C."/>
            <person name="Rives C.M."/>
            <person name="Gorrell J.H."/>
            <person name="Metzker M.L."/>
            <person name="Naylor S.L."/>
            <person name="Kucherlapati R.S."/>
            <person name="Nelson D.L."/>
            <person name="Weinstock G.M."/>
            <person name="Sakaki Y."/>
            <person name="Fujiyama A."/>
            <person name="Hattori M."/>
            <person name="Yada T."/>
            <person name="Toyoda A."/>
            <person name="Itoh T."/>
            <person name="Kawagoe C."/>
            <person name="Watanabe H."/>
            <person name="Totoki Y."/>
            <person name="Taylor T."/>
            <person name="Weissenbach J."/>
            <person name="Heilig R."/>
            <person name="Saurin W."/>
            <person name="Artiguenave F."/>
            <person name="Brottier P."/>
            <person name="Bruls T."/>
            <person name="Pelletier E."/>
            <person name="Robert C."/>
            <person name="Wincker P."/>
            <person name="Smith D.R."/>
            <person name="Doucette-Stamm L."/>
            <person name="Rubenfield M."/>
            <person name="Weinstock K."/>
            <person name="Lee H.M."/>
            <person name="Dubois J."/>
            <person name="Rosenthal A."/>
            <person name="Platzer M."/>
            <person name="Nyakatura G."/>
            <person name="Taudien S."/>
            <person name="Rump A."/>
            <person name="Yang H."/>
            <person name="Yu J."/>
            <person name="Wang J."/>
            <person name="Huang G."/>
            <person name="Gu J."/>
            <person name="Hood L."/>
            <person name="Rowen L."/>
            <person name="Madan A."/>
            <person name="Qin S."/>
            <person name="Davis R.W."/>
            <person name="Federspiel N.A."/>
            <person name="Abola A.P."/>
            <person name="Proctor M.J."/>
            <person name="Myers R.M."/>
            <person name="Schmutz J."/>
            <person name="Dickson M."/>
            <person name="Grimwood J."/>
            <person name="Cox D.R."/>
            <person name="Olson M.V."/>
            <person name="Kaul R."/>
            <person name="Raymond C."/>
            <person name="Shimizu N."/>
            <person name="Kawasaki K."/>
            <person name="Minoshima S."/>
            <person name="Evans G.A."/>
            <person name="Athanasiou M."/>
            <person name="Schultz R."/>
            <person name="Roe B.A."/>
            <person name="Chen F."/>
            <person name="Pan H."/>
            <person name="Ramser J."/>
            <person name="Lehrach H."/>
            <person name="Reinhardt R."/>
            <person name="McCombie W.R."/>
            <person name="de la Bastide M."/>
            <person name="Dedhia N."/>
            <person name="Blocker H."/>
            <person name="Hornischer K."/>
            <person name="Nordsiek G."/>
            <person name="Agarwala R."/>
            <person name="Aravind L."/>
            <person name="Bailey J.A."/>
            <person name="Bateman A."/>
            <person name="Batzoglou S."/>
            <person name="Birney E."/>
            <person name="Bork P."/>
            <person name="Brown D.G."/>
            <person name="Burge C.B."/>
            <person name="Cerutti L."/>
            <person name="Chen H.C."/>
            <person name="Church D."/>
            <person name="Clamp M."/>
            <person name="Copley R.R."/>
            <person name="Doerks T."/>
            <person name="Eddy S.R."/>
            <person name="Eichler E.E."/>
            <person name="Furey T.S."/>
            <person name="Galagan J."/>
            <person name="Gilbert J.G."/>
            <person name="Harmon C."/>
            <person name="Hayashizaki Y."/>
            <person name="Haussler D."/>
            <person name="Hermjakob H."/>
            <person name="Hokamp K."/>
            <person name="Jang W."/>
            <person name="Johnson L.S."/>
            <person name="Jones T.A."/>
            <person name="Kasif S."/>
            <person name="Kaspryzk A."/>
            <person name="Kennedy S."/>
            <person name="Kent W.J."/>
            <person name="Kitts P."/>
            <person name="Koonin E.V."/>
            <person name="Korf I."/>
            <person name="Kulp D."/>
            <person name="Lancet D."/>
            <person name="Lowe T.M."/>
            <person name="McLysaght A."/>
            <person name="Mikkelsen T."/>
            <person name="Moran J.V."/>
            <person name="Mulder N."/>
            <person name="Pollara V.J."/>
            <person name="Ponting C.P."/>
            <person name="Schuler G."/>
            <person name="Schultz J."/>
            <person name="Slater G."/>
            <person name="Smit A.F."/>
            <person name="Stupka E."/>
            <person name="Szustakowski J."/>
            <person name="Thierry-Mieg D."/>
            <person name="Thierry-Mieg J."/>
            <person name="Wagner L."/>
            <person name="Wallis J."/>
            <person name="Wheeler R."/>
            <person name="Williams A."/>
            <person name="Wolf Y.I."/>
            <person name="Wolfe K.H."/>
            <person name="Yang S.P."/>
            <person name="Yeh R.F."/>
            <person name="Collins F."/>
            <person name="Guyer M.S."/>
            <person name="Peterson J."/>
            <person name="Felsenfeld A."/>
            <person name="Wetterstrand K.A."/>
            <person name="Patrinos A."/>
            <person name="Morgan M.J."/>
            <person name="de Jong P."/>
            <person name="Catanese J.J."/>
            <person name="Osoegawa K."/>
            <person name="Shizuya H."/>
            <person name="Choi S."/>
            <person name="Chen Y.J."/>
        </authorList>
    </citation>
    <scope>NUCLEOTIDE SEQUENCE [LARGE SCALE GENOMIC DNA]</scope>
</reference>
<dbReference type="OrthoDB" id="10061407at2759"/>
<evidence type="ECO:0007829" key="6">
    <source>
        <dbReference type="ProteomicsDB" id="I3L4B8"/>
    </source>
</evidence>
<dbReference type="Proteomes" id="UP000005640">
    <property type="component" value="Chromosome 16"/>
</dbReference>
<keyword evidence="4" id="KW-1185">Reference proteome</keyword>
<dbReference type="SMART" id="SM00476">
    <property type="entry name" value="DNaseIc"/>
    <property type="match status" value="1"/>
</dbReference>
<evidence type="ECO:0000313" key="4">
    <source>
        <dbReference type="Proteomes" id="UP000005640"/>
    </source>
</evidence>
<dbReference type="Antibodypedia" id="10879">
    <property type="antibodies" value="286 antibodies from 32 providers"/>
</dbReference>
<dbReference type="HGNC" id="HGNC:2956">
    <property type="gene designation" value="DNASE1"/>
</dbReference>
<sequence>SIRLWTSPTFQWLIPDSADTTATPTHCAYDRIVVAGMLLRGAVVPDSALPFNFQAAYGLSDQLVCVLPCTAT</sequence>
<evidence type="ECO:0000256" key="2">
    <source>
        <dbReference type="ARBA" id="ARBA00022801"/>
    </source>
</evidence>
<reference evidence="3 4" key="2">
    <citation type="journal article" date="2004" name="Nature">
        <title>Finishing the euchromatic sequence of the human genome.</title>
        <authorList>
            <consortium name="International Human Genome Sequencing Consortium"/>
        </authorList>
    </citation>
    <scope>NUCLEOTIDE SEQUENCE [LARGE SCALE GENOMIC DNA]</scope>
</reference>
<dbReference type="ChiTaRS" id="DNASE1">
    <property type="organism name" value="human"/>
</dbReference>
<reference evidence="3" key="4">
    <citation type="submission" date="2025-08" db="UniProtKB">
        <authorList>
            <consortium name="Ensembl"/>
        </authorList>
    </citation>
    <scope>IDENTIFICATION</scope>
</reference>
<evidence type="ECO:0007829" key="5">
    <source>
        <dbReference type="PeptideAtlas" id="I3L4B8"/>
    </source>
</evidence>
<evidence type="ECO:0000313" key="3">
    <source>
        <dbReference type="Ensembl" id="ENSP00000461129.1"/>
    </source>
</evidence>
<evidence type="ECO:0000256" key="1">
    <source>
        <dbReference type="ARBA" id="ARBA00022722"/>
    </source>
</evidence>
<dbReference type="GO" id="GO:0004536">
    <property type="term" value="F:DNA nuclease activity"/>
    <property type="evidence" value="ECO:0007669"/>
    <property type="project" value="InterPro"/>
</dbReference>
<dbReference type="ProteomicsDB" id="47466"/>
<dbReference type="Bgee" id="ENSG00000213918">
    <property type="expression patterns" value="Expressed in duodenum and 149 other cell types or tissues"/>
</dbReference>
<organism evidence="3 4">
    <name type="scientific">Homo sapiens</name>
    <name type="common">Human</name>
    <dbReference type="NCBI Taxonomy" id="9606"/>
    <lineage>
        <taxon>Eukaryota</taxon>
        <taxon>Metazoa</taxon>
        <taxon>Chordata</taxon>
        <taxon>Craniata</taxon>
        <taxon>Vertebrata</taxon>
        <taxon>Euteleostomi</taxon>
        <taxon>Mammalia</taxon>
        <taxon>Eutheria</taxon>
        <taxon>Euarchontoglires</taxon>
        <taxon>Primates</taxon>
        <taxon>Haplorrhini</taxon>
        <taxon>Catarrhini</taxon>
        <taxon>Hominidae</taxon>
        <taxon>Homo</taxon>
    </lineage>
</organism>
<dbReference type="Ensembl" id="ENST00000576792.1">
    <property type="protein sequence ID" value="ENSP00000461129.1"/>
    <property type="gene ID" value="ENSG00000213918.11"/>
</dbReference>
<dbReference type="ExpressionAtlas" id="I3L4B8">
    <property type="expression patterns" value="baseline and differential"/>
</dbReference>
<dbReference type="MassIVE" id="I3L4B8"/>
<dbReference type="PRINTS" id="PR00130">
    <property type="entry name" value="DNASEI"/>
</dbReference>
<reference evidence="3 4" key="3">
    <citation type="journal article" date="2004" name="Nature">
        <title>The sequence and analysis of duplication-rich human chromosome 16.</title>
        <authorList>
            <person name="Martin J."/>
            <person name="Han C."/>
            <person name="Gordon L.A."/>
            <person name="Terry A."/>
            <person name="Prabhakar S."/>
            <person name="She X."/>
            <person name="Xie G."/>
            <person name="Hellsten U."/>
            <person name="Chan Y.M."/>
            <person name="Altherr M."/>
            <person name="Couronne O."/>
            <person name="Aerts A."/>
            <person name="Bajorek E."/>
            <person name="Black S."/>
            <person name="Blumer H."/>
            <person name="Branscomb E."/>
            <person name="Brown N.C."/>
            <person name="Bruno W.J."/>
            <person name="Buckingham J.M."/>
            <person name="Callen D.F."/>
            <person name="Campbell C.S."/>
            <person name="Campbell M.L."/>
            <person name="Campbell E.W."/>
            <person name="Caoile C."/>
            <person name="Challacombe J.F."/>
            <person name="Chasteen L.A."/>
            <person name="Chertkov O."/>
            <person name="Chi H.C."/>
            <person name="Christensen M."/>
            <person name="Clark L.M."/>
            <person name="Cohn J.D."/>
            <person name="Denys M."/>
            <person name="Detter J.C."/>
            <person name="Dickson M."/>
            <person name="Dimitrijevic-Bussod M."/>
            <person name="Escobar J."/>
            <person name="Fawcett J.J."/>
            <person name="Flowers D."/>
            <person name="Fotopulos D."/>
            <person name="Glavina T."/>
            <person name="Gomez M."/>
            <person name="Gonzales E."/>
            <person name="Goodstein D."/>
            <person name="Goodwin L.A."/>
            <person name="Grady D.L."/>
            <person name="Grigoriev I."/>
            <person name="Groza M."/>
            <person name="Hammon N."/>
            <person name="Hawkins T."/>
            <person name="Haydu L."/>
            <person name="Hildebrand C.E."/>
            <person name="Huang W."/>
            <person name="Israni S."/>
            <person name="Jett J."/>
            <person name="Jewett P.B."/>
            <person name="Kadner K."/>
            <person name="Kimball H."/>
            <person name="Kobayashi A."/>
            <person name="Krawczyk M.C."/>
            <person name="Leyba T."/>
            <person name="Longmire J.L."/>
            <person name="Lopez F."/>
            <person name="Lou Y."/>
            <person name="Lowry S."/>
            <person name="Ludeman T."/>
            <person name="Manohar C.F."/>
            <person name="Mark G.A."/>
            <person name="McMurray K.L."/>
            <person name="Meincke L.J."/>
            <person name="Morgan J."/>
            <person name="Moyzis R.K."/>
            <person name="Mundt M.O."/>
            <person name="Munk A.C."/>
            <person name="Nandkeshwar R.D."/>
            <person name="Pitluck S."/>
            <person name="Pollard M."/>
            <person name="Predki P."/>
            <person name="Parson-Quintana B."/>
            <person name="Ramirez L."/>
            <person name="Rash S."/>
            <person name="Retterer J."/>
            <person name="Ricke D.O."/>
            <person name="Robinson D.L."/>
            <person name="Rodriguez A."/>
            <person name="Salamov A."/>
            <person name="Saunders E.H."/>
            <person name="Scott D."/>
            <person name="Shough T."/>
            <person name="Stallings R.L."/>
            <person name="Stalvey M."/>
            <person name="Sutherland R.D."/>
            <person name="Tapia R."/>
            <person name="Tesmer J.G."/>
            <person name="Thayer N."/>
            <person name="Thompson L.S."/>
            <person name="Tice H."/>
            <person name="Torney D.C."/>
            <person name="Tran-Gyamfi M."/>
            <person name="Tsai M."/>
            <person name="Ulanovsky L.E."/>
            <person name="Ustaszewska A."/>
            <person name="Vo N."/>
            <person name="White P.S."/>
            <person name="Williams A.L."/>
            <person name="Wills P.L."/>
            <person name="Wu J.R."/>
            <person name="Wu K."/>
            <person name="Yang J."/>
            <person name="Dejong P."/>
            <person name="Bruce D."/>
            <person name="Doggett N.A."/>
            <person name="Deaven L."/>
            <person name="Schmutz J."/>
            <person name="Grimwood J."/>
            <person name="Richardson P."/>
            <person name="Rokhsar D.S."/>
            <person name="Eichler E.E."/>
            <person name="Gilna P."/>
            <person name="Lucas S.M."/>
            <person name="Myers R.M."/>
            <person name="Rubin E.M."/>
            <person name="Pennacchio L.A."/>
        </authorList>
    </citation>
    <scope>NUCLEOTIDE SEQUENCE [LARGE SCALE GENOMIC DNA]</scope>
</reference>
<dbReference type="HOGENOM" id="CLU_2873496_0_0_1"/>
<dbReference type="GO" id="GO:0016787">
    <property type="term" value="F:hydrolase activity"/>
    <property type="evidence" value="ECO:0007669"/>
    <property type="project" value="UniProtKB-KW"/>
</dbReference>
<dbReference type="SMR" id="I3L4B8"/>
<dbReference type="GO" id="GO:0006308">
    <property type="term" value="P:DNA catabolic process"/>
    <property type="evidence" value="ECO:0007669"/>
    <property type="project" value="InterPro"/>
</dbReference>
<dbReference type="InterPro" id="IPR036691">
    <property type="entry name" value="Endo/exonu/phosph_ase_sf"/>
</dbReference>
<accession>I3L4B8</accession>
<keyword evidence="2" id="KW-0378">Hydrolase</keyword>
<keyword evidence="1" id="KW-0540">Nuclease</keyword>